<accession>A0A139HZ85</accession>
<evidence type="ECO:0000313" key="1">
    <source>
        <dbReference type="EMBL" id="KXT07662.1"/>
    </source>
</evidence>
<protein>
    <submittedName>
        <fullName evidence="1">Uncharacterized protein</fullName>
    </submittedName>
</protein>
<gene>
    <name evidence="1" type="ORF">AC578_10179</name>
</gene>
<dbReference type="SUPFAM" id="SSF101690">
    <property type="entry name" value="PAZ domain"/>
    <property type="match status" value="1"/>
</dbReference>
<keyword evidence="2" id="KW-1185">Reference proteome</keyword>
<dbReference type="OrthoDB" id="10252740at2759"/>
<reference evidence="1 2" key="1">
    <citation type="submission" date="2015-07" db="EMBL/GenBank/DDBJ databases">
        <title>Comparative genomics of the Sigatoka disease complex on banana suggests a link between parallel evolutionary changes in Pseudocercospora fijiensis and Pseudocercospora eumusae and increased virulence on the banana host.</title>
        <authorList>
            <person name="Chang T.-C."/>
            <person name="Salvucci A."/>
            <person name="Crous P.W."/>
            <person name="Stergiopoulos I."/>
        </authorList>
    </citation>
    <scope>NUCLEOTIDE SEQUENCE [LARGE SCALE GENOMIC DNA]</scope>
    <source>
        <strain evidence="1 2">CBS 114824</strain>
    </source>
</reference>
<dbReference type="Proteomes" id="UP000070133">
    <property type="component" value="Unassembled WGS sequence"/>
</dbReference>
<dbReference type="EMBL" id="LFZN01000001">
    <property type="protein sequence ID" value="KXT07662.1"/>
    <property type="molecule type" value="Genomic_DNA"/>
</dbReference>
<comment type="caution">
    <text evidence="1">The sequence shown here is derived from an EMBL/GenBank/DDBJ whole genome shotgun (WGS) entry which is preliminary data.</text>
</comment>
<evidence type="ECO:0000313" key="2">
    <source>
        <dbReference type="Proteomes" id="UP000070133"/>
    </source>
</evidence>
<dbReference type="AlphaFoldDB" id="A0A139HZ85"/>
<sequence length="229" mass="25240">MSELVDYSTSLLELLQALNIIVGHASRTDPDTVIVGRNRRVTLRAFVFSARAATERVLINVQVKNLPFVIARPLTKLVTAFRNSGGARQTLGPFLRLVSIEVTAVVSVAILYRVTRLSSVSLRLGMGEVSNTRHECRRKAPVYGRLSSSWKNLKLLLREARSRGKRDPSLPVVNVGTLANPSYLPLQVCNVRLGQVARAKMIKFAVRPPSTNANSITTVGLSLLRLERS</sequence>
<proteinExistence type="predicted"/>
<dbReference type="Gene3D" id="2.170.260.10">
    <property type="entry name" value="paz domain"/>
    <property type="match status" value="1"/>
</dbReference>
<organism evidence="1 2">
    <name type="scientific">Pseudocercospora eumusae</name>
    <dbReference type="NCBI Taxonomy" id="321146"/>
    <lineage>
        <taxon>Eukaryota</taxon>
        <taxon>Fungi</taxon>
        <taxon>Dikarya</taxon>
        <taxon>Ascomycota</taxon>
        <taxon>Pezizomycotina</taxon>
        <taxon>Dothideomycetes</taxon>
        <taxon>Dothideomycetidae</taxon>
        <taxon>Mycosphaerellales</taxon>
        <taxon>Mycosphaerellaceae</taxon>
        <taxon>Pseudocercospora</taxon>
    </lineage>
</organism>
<dbReference type="STRING" id="321146.A0A139HZ85"/>
<dbReference type="InterPro" id="IPR036085">
    <property type="entry name" value="PAZ_dom_sf"/>
</dbReference>
<name>A0A139HZ85_9PEZI</name>